<dbReference type="EMBL" id="BPQB01000049">
    <property type="protein sequence ID" value="GJE95486.1"/>
    <property type="molecule type" value="Genomic_DNA"/>
</dbReference>
<evidence type="ECO:0000313" key="12">
    <source>
        <dbReference type="Proteomes" id="UP000703269"/>
    </source>
</evidence>
<dbReference type="Proteomes" id="UP000703269">
    <property type="component" value="Unassembled WGS sequence"/>
</dbReference>
<dbReference type="PROSITE" id="PS50889">
    <property type="entry name" value="S4"/>
    <property type="match status" value="1"/>
</dbReference>
<dbReference type="InterPro" id="IPR002305">
    <property type="entry name" value="aa-tRNA-synth_Ic"/>
</dbReference>
<keyword evidence="3 10" id="KW-0547">Nucleotide-binding</keyword>
<dbReference type="InterPro" id="IPR001412">
    <property type="entry name" value="aa-tRNA-synth_I_CS"/>
</dbReference>
<dbReference type="InterPro" id="IPR024107">
    <property type="entry name" value="Tyr-tRNA-ligase_bac_1"/>
</dbReference>
<keyword evidence="2 10" id="KW-0436">Ligase</keyword>
<dbReference type="Pfam" id="PF00579">
    <property type="entry name" value="tRNA-synt_1b"/>
    <property type="match status" value="1"/>
</dbReference>
<organism evidence="11 12">
    <name type="scientific">Phanerochaete sordida</name>
    <dbReference type="NCBI Taxonomy" id="48140"/>
    <lineage>
        <taxon>Eukaryota</taxon>
        <taxon>Fungi</taxon>
        <taxon>Dikarya</taxon>
        <taxon>Basidiomycota</taxon>
        <taxon>Agaricomycotina</taxon>
        <taxon>Agaricomycetes</taxon>
        <taxon>Polyporales</taxon>
        <taxon>Phanerochaetaceae</taxon>
        <taxon>Phanerochaete</taxon>
    </lineage>
</organism>
<dbReference type="CDD" id="cd00805">
    <property type="entry name" value="TyrRS_core"/>
    <property type="match status" value="1"/>
</dbReference>
<gene>
    <name evidence="11" type="ORF">PsYK624_116710</name>
</gene>
<keyword evidence="5 10" id="KW-0648">Protein biosynthesis</keyword>
<dbReference type="PANTHER" id="PTHR11766:SF0">
    <property type="entry name" value="TYROSINE--TRNA LIGASE, MITOCHONDRIAL"/>
    <property type="match status" value="1"/>
</dbReference>
<dbReference type="Gene3D" id="3.10.290.10">
    <property type="entry name" value="RNA-binding S4 domain"/>
    <property type="match status" value="1"/>
</dbReference>
<sequence>MLQRFLLRRAHPSASVFRHVRAAHTESNVLKELESRGLVSQVSSPEKLRQVIAQPQVVYSGIDPTAKYLHVGHLLPLLCLFHFRLHGHDVIPLIGGATGLVGDPSGRNTERPLAESEVVATNVDHLVAGINKFFEGAIAYAKKRVDSAAAEAVTTPAVRNNLDWFQGIGLLQFLRTVGINARVNTMLARESVQTRLNSQQGISFTEFTYQLMQAYDYLHLHTQAGCSIQVGGSDQWGNIVAGIDLINRIAPTVLPDGSYAEKAFALTTPLLTTPSGEKFGKSAGNAVALDPDVTSVFDFYQFFLRTPDSHVGGYLKMFTLLPLPRIEAALAQHAQNPEARAAQRLLASEVTELIHGEHALHKAQIVTRLLYESDYASITTADVLHALEGDPRLKRCPRAELLGAPVVKLCAAQGLVASNGAARDLVKGKGLYANNRVVPSPAHTLCADDLIDGRIAILSAGSKRRLVLVADEA</sequence>
<evidence type="ECO:0000256" key="1">
    <source>
        <dbReference type="ARBA" id="ARBA00013160"/>
    </source>
</evidence>
<keyword evidence="4 10" id="KW-0067">ATP-binding</keyword>
<evidence type="ECO:0000256" key="5">
    <source>
        <dbReference type="ARBA" id="ARBA00022917"/>
    </source>
</evidence>
<keyword evidence="6 10" id="KW-0030">Aminoacyl-tRNA synthetase</keyword>
<evidence type="ECO:0000256" key="2">
    <source>
        <dbReference type="ARBA" id="ARBA00022598"/>
    </source>
</evidence>
<dbReference type="Gene3D" id="3.40.50.620">
    <property type="entry name" value="HUPs"/>
    <property type="match status" value="1"/>
</dbReference>
<dbReference type="PROSITE" id="PS00178">
    <property type="entry name" value="AA_TRNA_LIGASE_I"/>
    <property type="match status" value="1"/>
</dbReference>
<protein>
    <recommendedName>
        <fullName evidence="1 10">Tyrosine--tRNA ligase</fullName>
        <ecNumber evidence="1 10">6.1.1.1</ecNumber>
    </recommendedName>
    <alternativeName>
        <fullName evidence="7 10">Tyrosyl-tRNA synthetase</fullName>
    </alternativeName>
</protein>
<name>A0A9P3LHF7_9APHY</name>
<dbReference type="AlphaFoldDB" id="A0A9P3LHF7"/>
<keyword evidence="9" id="KW-0694">RNA-binding</keyword>
<dbReference type="FunFam" id="1.10.240.10:FF:000001">
    <property type="entry name" value="Tyrosine--tRNA ligase"/>
    <property type="match status" value="1"/>
</dbReference>
<dbReference type="GO" id="GO:0004831">
    <property type="term" value="F:tyrosine-tRNA ligase activity"/>
    <property type="evidence" value="ECO:0007669"/>
    <property type="project" value="UniProtKB-EC"/>
</dbReference>
<evidence type="ECO:0000256" key="6">
    <source>
        <dbReference type="ARBA" id="ARBA00023146"/>
    </source>
</evidence>
<dbReference type="SUPFAM" id="SSF55174">
    <property type="entry name" value="Alpha-L RNA-binding motif"/>
    <property type="match status" value="1"/>
</dbReference>
<dbReference type="HAMAP" id="MF_02006">
    <property type="entry name" value="Tyr_tRNA_synth_type1"/>
    <property type="match status" value="1"/>
</dbReference>
<evidence type="ECO:0000256" key="8">
    <source>
        <dbReference type="ARBA" id="ARBA00048248"/>
    </source>
</evidence>
<proteinExistence type="inferred from homology"/>
<dbReference type="OrthoDB" id="337870at2759"/>
<dbReference type="InterPro" id="IPR014729">
    <property type="entry name" value="Rossmann-like_a/b/a_fold"/>
</dbReference>
<dbReference type="InterPro" id="IPR036986">
    <property type="entry name" value="S4_RNA-bd_sf"/>
</dbReference>
<dbReference type="PANTHER" id="PTHR11766">
    <property type="entry name" value="TYROSYL-TRNA SYNTHETASE"/>
    <property type="match status" value="1"/>
</dbReference>
<dbReference type="NCBIfam" id="TIGR00234">
    <property type="entry name" value="tyrS"/>
    <property type="match status" value="1"/>
</dbReference>
<comment type="catalytic activity">
    <reaction evidence="8 10">
        <text>tRNA(Tyr) + L-tyrosine + ATP = L-tyrosyl-tRNA(Tyr) + AMP + diphosphate + H(+)</text>
        <dbReference type="Rhea" id="RHEA:10220"/>
        <dbReference type="Rhea" id="RHEA-COMP:9706"/>
        <dbReference type="Rhea" id="RHEA-COMP:9707"/>
        <dbReference type="ChEBI" id="CHEBI:15378"/>
        <dbReference type="ChEBI" id="CHEBI:30616"/>
        <dbReference type="ChEBI" id="CHEBI:33019"/>
        <dbReference type="ChEBI" id="CHEBI:58315"/>
        <dbReference type="ChEBI" id="CHEBI:78442"/>
        <dbReference type="ChEBI" id="CHEBI:78536"/>
        <dbReference type="ChEBI" id="CHEBI:456215"/>
        <dbReference type="EC" id="6.1.1.1"/>
    </reaction>
</comment>
<dbReference type="PRINTS" id="PR01040">
    <property type="entry name" value="TRNASYNTHTYR"/>
</dbReference>
<dbReference type="Gene3D" id="1.10.240.10">
    <property type="entry name" value="Tyrosyl-Transfer RNA Synthetase"/>
    <property type="match status" value="1"/>
</dbReference>
<dbReference type="GO" id="GO:0003723">
    <property type="term" value="F:RNA binding"/>
    <property type="evidence" value="ECO:0007669"/>
    <property type="project" value="UniProtKB-KW"/>
</dbReference>
<reference evidence="11 12" key="1">
    <citation type="submission" date="2021-08" db="EMBL/GenBank/DDBJ databases">
        <title>Draft Genome Sequence of Phanerochaete sordida strain YK-624.</title>
        <authorList>
            <person name="Mori T."/>
            <person name="Dohra H."/>
            <person name="Suzuki T."/>
            <person name="Kawagishi H."/>
            <person name="Hirai H."/>
        </authorList>
    </citation>
    <scope>NUCLEOTIDE SEQUENCE [LARGE SCALE GENOMIC DNA]</scope>
    <source>
        <strain evidence="11 12">YK-624</strain>
    </source>
</reference>
<dbReference type="InterPro" id="IPR002307">
    <property type="entry name" value="Tyr-tRNA-ligase"/>
</dbReference>
<evidence type="ECO:0000256" key="10">
    <source>
        <dbReference type="RuleBase" id="RU361234"/>
    </source>
</evidence>
<dbReference type="GO" id="GO:0006437">
    <property type="term" value="P:tyrosyl-tRNA aminoacylation"/>
    <property type="evidence" value="ECO:0007669"/>
    <property type="project" value="InterPro"/>
</dbReference>
<evidence type="ECO:0000256" key="9">
    <source>
        <dbReference type="PROSITE-ProRule" id="PRU00182"/>
    </source>
</evidence>
<dbReference type="GO" id="GO:0005524">
    <property type="term" value="F:ATP binding"/>
    <property type="evidence" value="ECO:0007669"/>
    <property type="project" value="UniProtKB-KW"/>
</dbReference>
<dbReference type="EC" id="6.1.1.1" evidence="1 10"/>
<evidence type="ECO:0000256" key="4">
    <source>
        <dbReference type="ARBA" id="ARBA00022840"/>
    </source>
</evidence>
<dbReference type="SUPFAM" id="SSF52374">
    <property type="entry name" value="Nucleotidylyl transferase"/>
    <property type="match status" value="1"/>
</dbReference>
<evidence type="ECO:0000256" key="3">
    <source>
        <dbReference type="ARBA" id="ARBA00022741"/>
    </source>
</evidence>
<keyword evidence="12" id="KW-1185">Reference proteome</keyword>
<evidence type="ECO:0000313" key="11">
    <source>
        <dbReference type="EMBL" id="GJE95486.1"/>
    </source>
</evidence>
<dbReference type="GO" id="GO:0005829">
    <property type="term" value="C:cytosol"/>
    <property type="evidence" value="ECO:0007669"/>
    <property type="project" value="TreeGrafter"/>
</dbReference>
<evidence type="ECO:0000256" key="7">
    <source>
        <dbReference type="ARBA" id="ARBA00033323"/>
    </source>
</evidence>
<comment type="similarity">
    <text evidence="10">Belongs to the class-I aminoacyl-tRNA synthetase family.</text>
</comment>
<dbReference type="GO" id="GO:0005739">
    <property type="term" value="C:mitochondrion"/>
    <property type="evidence" value="ECO:0007669"/>
    <property type="project" value="TreeGrafter"/>
</dbReference>
<accession>A0A9P3LHF7</accession>
<comment type="caution">
    <text evidence="11">The sequence shown here is derived from an EMBL/GenBank/DDBJ whole genome shotgun (WGS) entry which is preliminary data.</text>
</comment>
<dbReference type="InterPro" id="IPR024088">
    <property type="entry name" value="Tyr-tRNA-ligase_bac-type"/>
</dbReference>